<evidence type="ECO:0000256" key="1">
    <source>
        <dbReference type="SAM" id="Phobius"/>
    </source>
</evidence>
<feature type="transmembrane region" description="Helical" evidence="1">
    <location>
        <begin position="401"/>
        <end position="425"/>
    </location>
</feature>
<dbReference type="InterPro" id="IPR014782">
    <property type="entry name" value="Peptidase_M1_dom"/>
</dbReference>
<keyword evidence="1" id="KW-0812">Transmembrane</keyword>
<feature type="transmembrane region" description="Helical" evidence="1">
    <location>
        <begin position="558"/>
        <end position="580"/>
    </location>
</feature>
<evidence type="ECO:0000313" key="3">
    <source>
        <dbReference type="EMBL" id="MCL2914324.1"/>
    </source>
</evidence>
<feature type="transmembrane region" description="Helical" evidence="1">
    <location>
        <begin position="145"/>
        <end position="168"/>
    </location>
</feature>
<evidence type="ECO:0000259" key="2">
    <source>
        <dbReference type="Pfam" id="PF01433"/>
    </source>
</evidence>
<evidence type="ECO:0000313" key="4">
    <source>
        <dbReference type="Proteomes" id="UP001202831"/>
    </source>
</evidence>
<sequence>MFLHTLSFEWRYYLRQPSFYVVGLLLFLVCFFATASDTVQIGSGGEVLKNSPFAIGQTLLITGIIAMFAVVNFVGSSAVRNQQSMMEELLYVKPLSPLQYQLGRFFGSFLVVLTLFSLAPLGHLLGSLMPWVDSSRFGEISLWFYIKPLLLLVTPTLFFLSVLFYAMAQKFRSMMALYLTAVALFVVYGFAGQLASQPQYREIAALLDPFGLRTFAQVARYWTIEEKNTISMGLEGLMLQNRLLWLGLSLTVLALSGVHRQPAMTRKTEAKKSRAYKNPTMPPLQELARQPVISGSKQFWTRVGFEIKQVFFSAPFYILGALTVINLIGPMLTGDLDWYGTSNWPLTQDMVSLIVGSTGLLMVIVLVYYCGEIVWRERNTGIGDIIDAMPVSNNIFLSSKFVALSLVMLLLYLFAMATTISFQLIKGQMELELTQYAISLGFLILLPLMMSVVLAFFLQVLAPNKYAGMGLFVGYYIISLVLATWGYGHSLNNFAASPYMPYSDMNGYGWQLETHGLYMIYWGAFTVLMFVIAYGLYRRGPEVGLKARLKLLGYQLGNGGKLLAISASLVFVCMGGYLFYQTTILNHYLTDEARLERQANYEKRYRQYQDMPELSPKSVTGYFDIFPADRRIQARVEMRWQNNTDENISRVLVALPDHTDPESISFDIAGARFGELDPDLPVGWLSFDSPIAPGAEVSGEISLVRDSNGIAETDFDWEVVDNGTFINNFSLLPVFGYQPDSELLDRHEREKRGLEPKDRANKLEDTQFHNENFFGAQGTFIDFEATVSTAADQTAIVPGYLIKEWQQDGRNYFHYKMDSPMVNFFSIVSGRFAVKKEEYKGINIEVYYHAAHPWNVDRMMESVRDSIDYFSEAFGPYQHRQMRIMEFPGYRSFAQSFANTVPYSERIGFITDLRDPDKIDPVYYVTAHEVAHQWWGHQVGAANVQGSAVISESLSQYSALMVMERKYGEHMLRRFLRYELDRYLSGRASERIAEMPLLRSENQQYIHYQKGSVIMMAIKDAIGEARLNANLGAFAERFRYRSAPFPTTMDLVDYLKRGLNAEQKAFIDSSFKEITLYDLRLEDATLTTLENGKVRVDLTIHAGKLKADDEGKEKQAELSERVDIGLFAADPDTLSNAEDVLVLEKHVLQSGENKLSFELDKAPTYVGVDPFVKLVDRDSKDNIFKL</sequence>
<dbReference type="EMBL" id="JAKIKT010000003">
    <property type="protein sequence ID" value="MCL2914324.1"/>
    <property type="molecule type" value="Genomic_DNA"/>
</dbReference>
<feature type="transmembrane region" description="Helical" evidence="1">
    <location>
        <begin position="242"/>
        <end position="258"/>
    </location>
</feature>
<organism evidence="3 4">
    <name type="scientific">Shewanella corallii</name>
    <dbReference type="NCBI Taxonomy" id="560080"/>
    <lineage>
        <taxon>Bacteria</taxon>
        <taxon>Pseudomonadati</taxon>
        <taxon>Pseudomonadota</taxon>
        <taxon>Gammaproteobacteria</taxon>
        <taxon>Alteromonadales</taxon>
        <taxon>Shewanellaceae</taxon>
        <taxon>Shewanella</taxon>
    </lineage>
</organism>
<dbReference type="Pfam" id="PF01433">
    <property type="entry name" value="Peptidase_M1"/>
    <property type="match status" value="1"/>
</dbReference>
<feature type="transmembrane region" description="Helical" evidence="1">
    <location>
        <begin position="437"/>
        <end position="458"/>
    </location>
</feature>
<feature type="transmembrane region" description="Helical" evidence="1">
    <location>
        <begin position="175"/>
        <end position="191"/>
    </location>
</feature>
<keyword evidence="4" id="KW-1185">Reference proteome</keyword>
<keyword evidence="1" id="KW-0472">Membrane</keyword>
<proteinExistence type="predicted"/>
<comment type="caution">
    <text evidence="3">The sequence shown here is derived from an EMBL/GenBank/DDBJ whole genome shotgun (WGS) entry which is preliminary data.</text>
</comment>
<feature type="transmembrane region" description="Helical" evidence="1">
    <location>
        <begin position="470"/>
        <end position="488"/>
    </location>
</feature>
<feature type="transmembrane region" description="Helical" evidence="1">
    <location>
        <begin position="105"/>
        <end position="125"/>
    </location>
</feature>
<dbReference type="InterPro" id="IPR027268">
    <property type="entry name" value="Peptidase_M4/M1_CTD_sf"/>
</dbReference>
<keyword evidence="1" id="KW-1133">Transmembrane helix</keyword>
<accession>A0ABT0N7B9</accession>
<feature type="transmembrane region" description="Helical" evidence="1">
    <location>
        <begin position="350"/>
        <end position="370"/>
    </location>
</feature>
<dbReference type="Gene3D" id="1.10.390.10">
    <property type="entry name" value="Neutral Protease Domain 2"/>
    <property type="match status" value="1"/>
</dbReference>
<dbReference type="Proteomes" id="UP001202831">
    <property type="component" value="Unassembled WGS sequence"/>
</dbReference>
<feature type="transmembrane region" description="Helical" evidence="1">
    <location>
        <begin position="518"/>
        <end position="537"/>
    </location>
</feature>
<reference evidence="3 4" key="1">
    <citation type="submission" date="2022-01" db="EMBL/GenBank/DDBJ databases">
        <title>Whole genome-based taxonomy of the Shewanellaceae.</title>
        <authorList>
            <person name="Martin-Rodriguez A.J."/>
        </authorList>
    </citation>
    <scope>NUCLEOTIDE SEQUENCE [LARGE SCALE GENOMIC DNA]</scope>
    <source>
        <strain evidence="3 4">DSM 21332</strain>
    </source>
</reference>
<feature type="transmembrane region" description="Helical" evidence="1">
    <location>
        <begin position="54"/>
        <end position="75"/>
    </location>
</feature>
<name>A0ABT0N7B9_9GAMM</name>
<feature type="transmembrane region" description="Helical" evidence="1">
    <location>
        <begin position="310"/>
        <end position="330"/>
    </location>
</feature>
<feature type="domain" description="Peptidase M1 membrane alanine aminopeptidase" evidence="2">
    <location>
        <begin position="860"/>
        <end position="1067"/>
    </location>
</feature>
<dbReference type="RefSeq" id="WP_249249026.1">
    <property type="nucleotide sequence ID" value="NZ_JAKIKT010000003.1"/>
</dbReference>
<feature type="transmembrane region" description="Helical" evidence="1">
    <location>
        <begin position="12"/>
        <end position="34"/>
    </location>
</feature>
<dbReference type="SUPFAM" id="SSF55486">
    <property type="entry name" value="Metalloproteases ('zincins'), catalytic domain"/>
    <property type="match status" value="1"/>
</dbReference>
<protein>
    <recommendedName>
        <fullName evidence="2">Peptidase M1 membrane alanine aminopeptidase domain-containing protein</fullName>
    </recommendedName>
</protein>
<gene>
    <name evidence="3" type="ORF">L2725_11150</name>
</gene>